<evidence type="ECO:0000256" key="1">
    <source>
        <dbReference type="ARBA" id="ARBA00005854"/>
    </source>
</evidence>
<reference evidence="5 6" key="1">
    <citation type="journal article" date="2015" name="Nature">
        <title>rRNA introns, odd ribosomes, and small enigmatic genomes across a large radiation of phyla.</title>
        <authorList>
            <person name="Brown C.T."/>
            <person name="Hug L.A."/>
            <person name="Thomas B.C."/>
            <person name="Sharon I."/>
            <person name="Castelle C.J."/>
            <person name="Singh A."/>
            <person name="Wilkins M.J."/>
            <person name="Williams K.H."/>
            <person name="Banfield J.F."/>
        </authorList>
    </citation>
    <scope>NUCLEOTIDE SEQUENCE [LARGE SCALE GENOMIC DNA]</scope>
</reference>
<dbReference type="InterPro" id="IPR050418">
    <property type="entry name" value="D-iso_2-hydroxyacid_DH_PdxB"/>
</dbReference>
<name>A0A0G0WLM9_9BACT</name>
<gene>
    <name evidence="5" type="ORF">UU67_C0020G0016</name>
</gene>
<feature type="domain" description="D-isomer specific 2-hydroxyacid dehydrogenase NAD-binding" evidence="4">
    <location>
        <begin position="112"/>
        <end position="227"/>
    </location>
</feature>
<proteinExistence type="inferred from homology"/>
<dbReference type="Gene3D" id="3.40.50.720">
    <property type="entry name" value="NAD(P)-binding Rossmann-like Domain"/>
    <property type="match status" value="2"/>
</dbReference>
<evidence type="ECO:0000256" key="2">
    <source>
        <dbReference type="ARBA" id="ARBA00023002"/>
    </source>
</evidence>
<evidence type="ECO:0000313" key="6">
    <source>
        <dbReference type="Proteomes" id="UP000034753"/>
    </source>
</evidence>
<accession>A0A0G0WLM9</accession>
<protein>
    <recommendedName>
        <fullName evidence="4">D-isomer specific 2-hydroxyacid dehydrogenase NAD-binding domain-containing protein</fullName>
    </recommendedName>
</protein>
<keyword evidence="3" id="KW-0520">NAD</keyword>
<dbReference type="Pfam" id="PF02826">
    <property type="entry name" value="2-Hacid_dh_C"/>
    <property type="match status" value="1"/>
</dbReference>
<evidence type="ECO:0000259" key="4">
    <source>
        <dbReference type="Pfam" id="PF02826"/>
    </source>
</evidence>
<dbReference type="GO" id="GO:0051287">
    <property type="term" value="F:NAD binding"/>
    <property type="evidence" value="ECO:0007669"/>
    <property type="project" value="InterPro"/>
</dbReference>
<dbReference type="Proteomes" id="UP000034753">
    <property type="component" value="Unassembled WGS sequence"/>
</dbReference>
<keyword evidence="2" id="KW-0560">Oxidoreductase</keyword>
<dbReference type="PANTHER" id="PTHR43761:SF1">
    <property type="entry name" value="D-ISOMER SPECIFIC 2-HYDROXYACID DEHYDROGENASE CATALYTIC DOMAIN-CONTAINING PROTEIN-RELATED"/>
    <property type="match status" value="1"/>
</dbReference>
<dbReference type="InterPro" id="IPR006140">
    <property type="entry name" value="D-isomer_DH_NAD-bd"/>
</dbReference>
<comment type="similarity">
    <text evidence="1">Belongs to the D-isomer specific 2-hydroxyacid dehydrogenase family.</text>
</comment>
<dbReference type="SUPFAM" id="SSF52283">
    <property type="entry name" value="Formate/glycerate dehydrogenase catalytic domain-like"/>
    <property type="match status" value="1"/>
</dbReference>
<dbReference type="GO" id="GO:0016616">
    <property type="term" value="F:oxidoreductase activity, acting on the CH-OH group of donors, NAD or NADP as acceptor"/>
    <property type="evidence" value="ECO:0007669"/>
    <property type="project" value="InterPro"/>
</dbReference>
<evidence type="ECO:0000313" key="5">
    <source>
        <dbReference type="EMBL" id="KKS13695.1"/>
    </source>
</evidence>
<dbReference type="InterPro" id="IPR036291">
    <property type="entry name" value="NAD(P)-bd_dom_sf"/>
</dbReference>
<dbReference type="EMBL" id="LCBN01000020">
    <property type="protein sequence ID" value="KKS13695.1"/>
    <property type="molecule type" value="Genomic_DNA"/>
</dbReference>
<dbReference type="PANTHER" id="PTHR43761">
    <property type="entry name" value="D-ISOMER SPECIFIC 2-HYDROXYACID DEHYDROGENASE FAMILY PROTEIN (AFU_ORTHOLOGUE AFUA_1G13630)"/>
    <property type="match status" value="1"/>
</dbReference>
<organism evidence="5 6">
    <name type="scientific">Candidatus Daviesbacteria bacterium GW2011_GWB1_41_5</name>
    <dbReference type="NCBI Taxonomy" id="1618429"/>
    <lineage>
        <taxon>Bacteria</taxon>
        <taxon>Candidatus Daviesiibacteriota</taxon>
    </lineage>
</organism>
<dbReference type="PATRIC" id="fig|1618429.3.peg.463"/>
<dbReference type="SUPFAM" id="SSF51735">
    <property type="entry name" value="NAD(P)-binding Rossmann-fold domains"/>
    <property type="match status" value="1"/>
</dbReference>
<sequence>MKFKKALFIGINETQLDQKHWDKIDEFTEQKVLLPKDSPQIQKELSSTDCLLCGFGVTITKQDLAQAPNLKYIGVLSTAYGKINTPSAKEKGITVCNIPGYSTEAVAEFTFAALLENIRKIEEGKVRGRQTNYSEAGLSQTELKDKVFGVLGLGSIGARVAEIALGFGADTKYWSRTRKPEYEKRGVKYQDVDSLIAEADFLSINLAQTTETEKVLNTKRIQSLKMGG</sequence>
<comment type="caution">
    <text evidence="5">The sequence shown here is derived from an EMBL/GenBank/DDBJ whole genome shotgun (WGS) entry which is preliminary data.</text>
</comment>
<evidence type="ECO:0000256" key="3">
    <source>
        <dbReference type="ARBA" id="ARBA00023027"/>
    </source>
</evidence>
<dbReference type="AlphaFoldDB" id="A0A0G0WLM9"/>